<evidence type="ECO:0000256" key="2">
    <source>
        <dbReference type="SAM" id="Phobius"/>
    </source>
</evidence>
<evidence type="ECO:0000313" key="4">
    <source>
        <dbReference type="Proteomes" id="UP000199656"/>
    </source>
</evidence>
<keyword evidence="2" id="KW-1133">Transmembrane helix</keyword>
<evidence type="ECO:0000256" key="1">
    <source>
        <dbReference type="SAM" id="MobiDB-lite"/>
    </source>
</evidence>
<keyword evidence="2" id="KW-0812">Transmembrane</keyword>
<evidence type="ECO:0000313" key="3">
    <source>
        <dbReference type="EMBL" id="SEB05147.1"/>
    </source>
</evidence>
<gene>
    <name evidence="3" type="ORF">SAMN05660909_04988</name>
</gene>
<feature type="region of interest" description="Disordered" evidence="1">
    <location>
        <begin position="188"/>
        <end position="213"/>
    </location>
</feature>
<dbReference type="RefSeq" id="WP_089765235.1">
    <property type="nucleotide sequence ID" value="NZ_BKAT01000054.1"/>
</dbReference>
<dbReference type="EMBL" id="FNRL01000033">
    <property type="protein sequence ID" value="SEB05147.1"/>
    <property type="molecule type" value="Genomic_DNA"/>
</dbReference>
<organism evidence="3 4">
    <name type="scientific">Chitinophaga terrae</name>
    <name type="common">ex Kim and Jung 2007</name>
    <dbReference type="NCBI Taxonomy" id="408074"/>
    <lineage>
        <taxon>Bacteria</taxon>
        <taxon>Pseudomonadati</taxon>
        <taxon>Bacteroidota</taxon>
        <taxon>Chitinophagia</taxon>
        <taxon>Chitinophagales</taxon>
        <taxon>Chitinophagaceae</taxon>
        <taxon>Chitinophaga</taxon>
    </lineage>
</organism>
<dbReference type="STRING" id="408074.SAMN05660909_04988"/>
<name>A0A1H4G6S9_9BACT</name>
<protein>
    <submittedName>
        <fullName evidence="3">Uncharacterized protein</fullName>
    </submittedName>
</protein>
<sequence length="344" mass="36921">MSHDLNISNYESWFLSYIDGELTEAEVEVLQQFLLKYPHLQQELDLLEGVKIVPDTSVTFDNKSVLYKNTAAADISEEERALMLSYLDGELAGAELDSVKQYLGNNPAAAEEFEIFSRTKLVPDTSVVFPDKASLYRHTRKPGVIYRRIGWSAAAAAVVAGLIFWLLPAQQPATVPEGPKTIAVVDSPEPATAQPAEEKAASPAPALADASVPKQKAPVATAVKTVKEKVAKQATTPVSNQATAAVISQMPPQRNAVDEVVTQHLQDVASAAADPGVTEVKKEAVLAVNTPISAKNNNIDDNKSAAIETPQSPPGELIISVSGSDSKILDKVTNVAKLFSRKRK</sequence>
<dbReference type="Proteomes" id="UP000199656">
    <property type="component" value="Unassembled WGS sequence"/>
</dbReference>
<dbReference type="OrthoDB" id="661324at2"/>
<reference evidence="4" key="1">
    <citation type="submission" date="2016-10" db="EMBL/GenBank/DDBJ databases">
        <authorList>
            <person name="Varghese N."/>
            <person name="Submissions S."/>
        </authorList>
    </citation>
    <scope>NUCLEOTIDE SEQUENCE [LARGE SCALE GENOMIC DNA]</scope>
    <source>
        <strain evidence="4">DSM 23920</strain>
    </source>
</reference>
<keyword evidence="4" id="KW-1185">Reference proteome</keyword>
<feature type="transmembrane region" description="Helical" evidence="2">
    <location>
        <begin position="149"/>
        <end position="167"/>
    </location>
</feature>
<dbReference type="AlphaFoldDB" id="A0A1H4G6S9"/>
<feature type="compositionally biased region" description="Low complexity" evidence="1">
    <location>
        <begin position="201"/>
        <end position="213"/>
    </location>
</feature>
<proteinExistence type="predicted"/>
<keyword evidence="2" id="KW-0472">Membrane</keyword>
<accession>A0A1H4G6S9</accession>